<keyword evidence="2" id="KW-1185">Reference proteome</keyword>
<dbReference type="Proteomes" id="UP000325003">
    <property type="component" value="Unassembled WGS sequence"/>
</dbReference>
<name>A0A5B1L8B3_9ACTN</name>
<dbReference type="EMBL" id="VUJV01000006">
    <property type="protein sequence ID" value="KAA1416933.1"/>
    <property type="molecule type" value="Genomic_DNA"/>
</dbReference>
<reference evidence="1 2" key="1">
    <citation type="submission" date="2019-09" db="EMBL/GenBank/DDBJ databases">
        <title>Nocardioides panacisoli sp. nov., isolated from the soil of a ginseng field.</title>
        <authorList>
            <person name="Cho C."/>
        </authorList>
    </citation>
    <scope>NUCLEOTIDE SEQUENCE [LARGE SCALE GENOMIC DNA]</scope>
    <source>
        <strain evidence="1 2">BN130099</strain>
    </source>
</reference>
<dbReference type="SUPFAM" id="SSF48613">
    <property type="entry name" value="Heme oxygenase-like"/>
    <property type="match status" value="1"/>
</dbReference>
<dbReference type="InterPro" id="IPR016084">
    <property type="entry name" value="Haem_Oase-like_multi-hlx"/>
</dbReference>
<dbReference type="Gene3D" id="1.20.910.10">
    <property type="entry name" value="Heme oxygenase-like"/>
    <property type="match status" value="1"/>
</dbReference>
<accession>A0A5B1L8B3</accession>
<reference evidence="1 2" key="2">
    <citation type="submission" date="2019-09" db="EMBL/GenBank/DDBJ databases">
        <authorList>
            <person name="Jin C."/>
        </authorList>
    </citation>
    <scope>NUCLEOTIDE SEQUENCE [LARGE SCALE GENOMIC DNA]</scope>
    <source>
        <strain evidence="1 2">BN130099</strain>
    </source>
</reference>
<sequence>MCVREGAAVILPEPRGPLSADVVRALRADGEVRRDVEATDEEDFHLSLWLLYELHYRSFEGVDDSLEWSPPLLALRRALEEQFEAELRGACAPLVARAEQADGVPDQLAAIASFDSGTSLPLFLQREATRDQYLEFLVQRSLYHLKESDPQAWALPRLDGPAKVALAELQYDEFGGGRPERLHSRLFAEALAAAGLESSFGAYVNRVPSYTLAVNNAMSLFGLHRRLRGAAMGHLAAFEMTSSLPCRRLLQGADRLELPEAVGHYFDEHVEADAVHEHLASRGICGALVGAEPDLQSDVLFGAAACVHLDAVVAERMVDAWTHGQSTLLAEAGENVA</sequence>
<proteinExistence type="predicted"/>
<evidence type="ECO:0000313" key="1">
    <source>
        <dbReference type="EMBL" id="KAA1416933.1"/>
    </source>
</evidence>
<protein>
    <submittedName>
        <fullName evidence="1">Iron-containing redox enzyme family protein</fullName>
    </submittedName>
</protein>
<dbReference type="SMART" id="SM01236">
    <property type="entry name" value="Haem_oxygenase_2"/>
    <property type="match status" value="1"/>
</dbReference>
<comment type="caution">
    <text evidence="1">The sequence shown here is derived from an EMBL/GenBank/DDBJ whole genome shotgun (WGS) entry which is preliminary data.</text>
</comment>
<dbReference type="Pfam" id="PF14518">
    <property type="entry name" value="Haem_oxygenas_2"/>
    <property type="match status" value="1"/>
</dbReference>
<evidence type="ECO:0000313" key="2">
    <source>
        <dbReference type="Proteomes" id="UP000325003"/>
    </source>
</evidence>
<gene>
    <name evidence="1" type="ORF">F0U44_17265</name>
</gene>
<dbReference type="AlphaFoldDB" id="A0A5B1L8B3"/>
<organism evidence="1 2">
    <name type="scientific">Nocardioides humilatus</name>
    <dbReference type="NCBI Taxonomy" id="2607660"/>
    <lineage>
        <taxon>Bacteria</taxon>
        <taxon>Bacillati</taxon>
        <taxon>Actinomycetota</taxon>
        <taxon>Actinomycetes</taxon>
        <taxon>Propionibacteriales</taxon>
        <taxon>Nocardioidaceae</taxon>
        <taxon>Nocardioides</taxon>
    </lineage>
</organism>